<dbReference type="EMBL" id="BGZK01000074">
    <property type="protein sequence ID" value="GBP15844.1"/>
    <property type="molecule type" value="Genomic_DNA"/>
</dbReference>
<sequence length="98" mass="11422">MEFIRVFHRIQQNIVSPCDISQRSGLRRDVRDTARRLSATVCAAAARTRVDKRRHTSSQWRRPRSRLPRARPSDKNEFKETIGKKTVLHDSRIILADA</sequence>
<protein>
    <submittedName>
        <fullName evidence="2">Uncharacterized protein</fullName>
    </submittedName>
</protein>
<dbReference type="AlphaFoldDB" id="A0A4C1TPG3"/>
<comment type="caution">
    <text evidence="2">The sequence shown here is derived from an EMBL/GenBank/DDBJ whole genome shotgun (WGS) entry which is preliminary data.</text>
</comment>
<evidence type="ECO:0000313" key="2">
    <source>
        <dbReference type="EMBL" id="GBP15844.1"/>
    </source>
</evidence>
<organism evidence="2 3">
    <name type="scientific">Eumeta variegata</name>
    <name type="common">Bagworm moth</name>
    <name type="synonym">Eumeta japonica</name>
    <dbReference type="NCBI Taxonomy" id="151549"/>
    <lineage>
        <taxon>Eukaryota</taxon>
        <taxon>Metazoa</taxon>
        <taxon>Ecdysozoa</taxon>
        <taxon>Arthropoda</taxon>
        <taxon>Hexapoda</taxon>
        <taxon>Insecta</taxon>
        <taxon>Pterygota</taxon>
        <taxon>Neoptera</taxon>
        <taxon>Endopterygota</taxon>
        <taxon>Lepidoptera</taxon>
        <taxon>Glossata</taxon>
        <taxon>Ditrysia</taxon>
        <taxon>Tineoidea</taxon>
        <taxon>Psychidae</taxon>
        <taxon>Oiketicinae</taxon>
        <taxon>Eumeta</taxon>
    </lineage>
</organism>
<evidence type="ECO:0000256" key="1">
    <source>
        <dbReference type="SAM" id="MobiDB-lite"/>
    </source>
</evidence>
<feature type="compositionally biased region" description="Basic residues" evidence="1">
    <location>
        <begin position="50"/>
        <end position="69"/>
    </location>
</feature>
<gene>
    <name evidence="2" type="ORF">EVAR_94013_1</name>
</gene>
<dbReference type="Proteomes" id="UP000299102">
    <property type="component" value="Unassembled WGS sequence"/>
</dbReference>
<feature type="region of interest" description="Disordered" evidence="1">
    <location>
        <begin position="48"/>
        <end position="78"/>
    </location>
</feature>
<reference evidence="2 3" key="1">
    <citation type="journal article" date="2019" name="Commun. Biol.">
        <title>The bagworm genome reveals a unique fibroin gene that provides high tensile strength.</title>
        <authorList>
            <person name="Kono N."/>
            <person name="Nakamura H."/>
            <person name="Ohtoshi R."/>
            <person name="Tomita M."/>
            <person name="Numata K."/>
            <person name="Arakawa K."/>
        </authorList>
    </citation>
    <scope>NUCLEOTIDE SEQUENCE [LARGE SCALE GENOMIC DNA]</scope>
</reference>
<accession>A0A4C1TPG3</accession>
<name>A0A4C1TPG3_EUMVA</name>
<keyword evidence="3" id="KW-1185">Reference proteome</keyword>
<evidence type="ECO:0000313" key="3">
    <source>
        <dbReference type="Proteomes" id="UP000299102"/>
    </source>
</evidence>
<proteinExistence type="predicted"/>